<organism evidence="1 2">
    <name type="scientific">Haloferula luteola</name>
    <dbReference type="NCBI Taxonomy" id="595692"/>
    <lineage>
        <taxon>Bacteria</taxon>
        <taxon>Pseudomonadati</taxon>
        <taxon>Verrucomicrobiota</taxon>
        <taxon>Verrucomicrobiia</taxon>
        <taxon>Verrucomicrobiales</taxon>
        <taxon>Verrucomicrobiaceae</taxon>
        <taxon>Haloferula</taxon>
    </lineage>
</organism>
<dbReference type="RefSeq" id="WP_184022527.1">
    <property type="nucleotide sequence ID" value="NZ_JACHFD010000061.1"/>
</dbReference>
<reference evidence="1 2" key="1">
    <citation type="submission" date="2020-08" db="EMBL/GenBank/DDBJ databases">
        <title>Genomic Encyclopedia of Type Strains, Phase IV (KMG-IV): sequencing the most valuable type-strain genomes for metagenomic binning, comparative biology and taxonomic classification.</title>
        <authorList>
            <person name="Goeker M."/>
        </authorList>
    </citation>
    <scope>NUCLEOTIDE SEQUENCE [LARGE SCALE GENOMIC DNA]</scope>
    <source>
        <strain evidence="1 2">YC6886</strain>
    </source>
</reference>
<sequence>MADEVILVPKADGTVDDFFEAFFKAFEGNPSLMKHADDITVKVGGDLEPMSPNAKATLKKFLSDPNAGKLWEIDVPAIVDNEPAIPHNYWVRGILGELSIFKKQYKAAGYSHAPTATGYDFTGPKWVQIKTLKNPDGAAGAMRKAVNDLITHSPADKPLKLHILTKPGTSSAQLESALISHIQTTSAASRFELAIETFELAP</sequence>
<evidence type="ECO:0000313" key="1">
    <source>
        <dbReference type="EMBL" id="MBB5353988.1"/>
    </source>
</evidence>
<keyword evidence="2" id="KW-1185">Reference proteome</keyword>
<protein>
    <submittedName>
        <fullName evidence="1">Uncharacterized protein</fullName>
    </submittedName>
</protein>
<dbReference type="EMBL" id="JACHFD010000061">
    <property type="protein sequence ID" value="MBB5353988.1"/>
    <property type="molecule type" value="Genomic_DNA"/>
</dbReference>
<dbReference type="AlphaFoldDB" id="A0A840VHC3"/>
<dbReference type="Proteomes" id="UP000557717">
    <property type="component" value="Unassembled WGS sequence"/>
</dbReference>
<accession>A0A840VHC3</accession>
<gene>
    <name evidence="1" type="ORF">HNR46_004260</name>
</gene>
<evidence type="ECO:0000313" key="2">
    <source>
        <dbReference type="Proteomes" id="UP000557717"/>
    </source>
</evidence>
<proteinExistence type="predicted"/>
<comment type="caution">
    <text evidence="1">The sequence shown here is derived from an EMBL/GenBank/DDBJ whole genome shotgun (WGS) entry which is preliminary data.</text>
</comment>
<name>A0A840VHC3_9BACT</name>